<organism evidence="1">
    <name type="scientific">marine sediment metagenome</name>
    <dbReference type="NCBI Taxonomy" id="412755"/>
    <lineage>
        <taxon>unclassified sequences</taxon>
        <taxon>metagenomes</taxon>
        <taxon>ecological metagenomes</taxon>
    </lineage>
</organism>
<reference evidence="1" key="1">
    <citation type="journal article" date="2015" name="Nature">
        <title>Complex archaea that bridge the gap between prokaryotes and eukaryotes.</title>
        <authorList>
            <person name="Spang A."/>
            <person name="Saw J.H."/>
            <person name="Jorgensen S.L."/>
            <person name="Zaremba-Niedzwiedzka K."/>
            <person name="Martijn J."/>
            <person name="Lind A.E."/>
            <person name="van Eijk R."/>
            <person name="Schleper C."/>
            <person name="Guy L."/>
            <person name="Ettema T.J."/>
        </authorList>
    </citation>
    <scope>NUCLEOTIDE SEQUENCE</scope>
</reference>
<evidence type="ECO:0000313" key="1">
    <source>
        <dbReference type="EMBL" id="KKL76654.1"/>
    </source>
</evidence>
<gene>
    <name evidence="1" type="ORF">LCGC14_2042770</name>
</gene>
<protein>
    <recommendedName>
        <fullName evidence="2">HhH-GPD domain-containing protein</fullName>
    </recommendedName>
</protein>
<accession>A0A0F9ERK0</accession>
<dbReference type="AlphaFoldDB" id="A0A0F9ERK0"/>
<comment type="caution">
    <text evidence="1">The sequence shown here is derived from an EMBL/GenBank/DDBJ whole genome shotgun (WGS) entry which is preliminary data.</text>
</comment>
<evidence type="ECO:0008006" key="2">
    <source>
        <dbReference type="Google" id="ProtNLM"/>
    </source>
</evidence>
<name>A0A0F9ERK0_9ZZZZ</name>
<dbReference type="EMBL" id="LAZR01023978">
    <property type="protein sequence ID" value="KKL76654.1"/>
    <property type="molecule type" value="Genomic_DNA"/>
</dbReference>
<sequence>MDRLEYAHHNRHRYLDWCHELELSPYSAVDKMEWAIISAHCKFSVSLAGFKATRDIEDLQALADALYANGVLAPGNKAAYILDLRDRCLYGETPLPEACYQTYRREYKFRGLGHCKLSFGSCLIDPLGSNVVCLDTHILQVYLGYRPTPREINRIYTKLDEYEDIESFLLAEAEEVDLPPFAYQWAVWDWKRARYDLLPPSDHSFLWRNPTQEQLPLFSSLEV</sequence>
<proteinExistence type="predicted"/>